<comment type="caution">
    <text evidence="12">The sequence shown here is derived from an EMBL/GenBank/DDBJ whole genome shotgun (WGS) entry which is preliminary data.</text>
</comment>
<dbReference type="EC" id="1.5.5.2" evidence="2"/>
<protein>
    <recommendedName>
        <fullName evidence="2">proline dehydrogenase</fullName>
        <ecNumber evidence="2">1.5.5.2</ecNumber>
    </recommendedName>
</protein>
<evidence type="ECO:0000256" key="2">
    <source>
        <dbReference type="ARBA" id="ARBA00012695"/>
    </source>
</evidence>
<dbReference type="GO" id="GO:0000166">
    <property type="term" value="F:nucleotide binding"/>
    <property type="evidence" value="ECO:0007669"/>
    <property type="project" value="UniProtKB-KW"/>
</dbReference>
<dbReference type="GO" id="GO:0010133">
    <property type="term" value="P:L-proline catabolic process to L-glutamate"/>
    <property type="evidence" value="ECO:0007669"/>
    <property type="project" value="InterPro"/>
</dbReference>
<dbReference type="RefSeq" id="WP_191139332.1">
    <property type="nucleotide sequence ID" value="NZ_JACXAG020000002.1"/>
</dbReference>
<evidence type="ECO:0000313" key="12">
    <source>
        <dbReference type="EMBL" id="MBD1370756.1"/>
    </source>
</evidence>
<keyword evidence="7" id="KW-0642">Proline metabolism</keyword>
<dbReference type="InterPro" id="IPR015659">
    <property type="entry name" value="Proline_oxidase"/>
</dbReference>
<feature type="binding site" evidence="10">
    <location>
        <begin position="225"/>
        <end position="226"/>
    </location>
    <ligand>
        <name>FAD</name>
        <dbReference type="ChEBI" id="CHEBI:57692"/>
    </ligand>
</feature>
<comment type="pathway">
    <text evidence="1">Amino-acid degradation; L-proline degradation into L-glutamate; L-glutamate from L-proline: step 1/2.</text>
</comment>
<dbReference type="EMBL" id="JACXAH010000001">
    <property type="protein sequence ID" value="MBD1370756.1"/>
    <property type="molecule type" value="Genomic_DNA"/>
</dbReference>
<dbReference type="Pfam" id="PF01619">
    <property type="entry name" value="Pro_dh"/>
    <property type="match status" value="1"/>
</dbReference>
<evidence type="ECO:0000256" key="4">
    <source>
        <dbReference type="ARBA" id="ARBA00022741"/>
    </source>
</evidence>
<comment type="catalytic activity">
    <reaction evidence="8">
        <text>L-proline + a quinone = (S)-1-pyrroline-5-carboxylate + a quinol + H(+)</text>
        <dbReference type="Rhea" id="RHEA:23784"/>
        <dbReference type="ChEBI" id="CHEBI:15378"/>
        <dbReference type="ChEBI" id="CHEBI:17388"/>
        <dbReference type="ChEBI" id="CHEBI:24646"/>
        <dbReference type="ChEBI" id="CHEBI:60039"/>
        <dbReference type="ChEBI" id="CHEBI:132124"/>
        <dbReference type="EC" id="1.5.5.2"/>
    </reaction>
</comment>
<evidence type="ECO:0000256" key="3">
    <source>
        <dbReference type="ARBA" id="ARBA00022630"/>
    </source>
</evidence>
<organism evidence="12 13">
    <name type="scientific">Polycladospora coralii</name>
    <dbReference type="NCBI Taxonomy" id="2771432"/>
    <lineage>
        <taxon>Bacteria</taxon>
        <taxon>Bacillati</taxon>
        <taxon>Bacillota</taxon>
        <taxon>Bacilli</taxon>
        <taxon>Bacillales</taxon>
        <taxon>Thermoactinomycetaceae</taxon>
        <taxon>Polycladospora</taxon>
    </lineage>
</organism>
<feature type="binding site" evidence="10">
    <location>
        <position position="132"/>
    </location>
    <ligand>
        <name>FAD</name>
        <dbReference type="ChEBI" id="CHEBI:57692"/>
    </ligand>
</feature>
<dbReference type="InterPro" id="IPR029041">
    <property type="entry name" value="FAD-linked_oxidoreductase-like"/>
</dbReference>
<reference evidence="12" key="1">
    <citation type="submission" date="2020-09" db="EMBL/GenBank/DDBJ databases">
        <title>A novel bacterium of genus Hazenella, isolated from South China Sea.</title>
        <authorList>
            <person name="Huang H."/>
            <person name="Mo K."/>
            <person name="Hu Y."/>
        </authorList>
    </citation>
    <scope>NUCLEOTIDE SEQUENCE</scope>
    <source>
        <strain evidence="12">IB182357</strain>
    </source>
</reference>
<dbReference type="PANTHER" id="PTHR13914">
    <property type="entry name" value="PROLINE OXIDASE"/>
    <property type="match status" value="1"/>
</dbReference>
<evidence type="ECO:0000259" key="11">
    <source>
        <dbReference type="Pfam" id="PF01619"/>
    </source>
</evidence>
<dbReference type="Gene3D" id="3.20.20.220">
    <property type="match status" value="1"/>
</dbReference>
<evidence type="ECO:0000256" key="8">
    <source>
        <dbReference type="ARBA" id="ARBA00048779"/>
    </source>
</evidence>
<proteinExistence type="predicted"/>
<evidence type="ECO:0000256" key="7">
    <source>
        <dbReference type="ARBA" id="ARBA00023062"/>
    </source>
</evidence>
<dbReference type="InterPro" id="IPR008219">
    <property type="entry name" value="PRODH_bac_arc"/>
</dbReference>
<evidence type="ECO:0000313" key="13">
    <source>
        <dbReference type="Proteomes" id="UP000661691"/>
    </source>
</evidence>
<keyword evidence="13" id="KW-1185">Reference proteome</keyword>
<dbReference type="Proteomes" id="UP000661691">
    <property type="component" value="Unassembled WGS sequence"/>
</dbReference>
<dbReference type="SUPFAM" id="SSF51730">
    <property type="entry name" value="FAD-linked oxidoreductase"/>
    <property type="match status" value="1"/>
</dbReference>
<dbReference type="GO" id="GO:0004657">
    <property type="term" value="F:proline dehydrogenase activity"/>
    <property type="evidence" value="ECO:0007669"/>
    <property type="project" value="UniProtKB-EC"/>
</dbReference>
<keyword evidence="3" id="KW-0285">Flavoprotein</keyword>
<keyword evidence="4 10" id="KW-0547">Nucleotide-binding</keyword>
<feature type="binding site" evidence="9">
    <location>
        <position position="287"/>
    </location>
    <ligand>
        <name>substrate</name>
    </ligand>
</feature>
<accession>A0A926RVT3</accession>
<feature type="binding site" evidence="10">
    <location>
        <position position="162"/>
    </location>
    <ligand>
        <name>FAD</name>
        <dbReference type="ChEBI" id="CHEBI:57692"/>
    </ligand>
</feature>
<keyword evidence="5 10" id="KW-0274">FAD</keyword>
<evidence type="ECO:0000256" key="5">
    <source>
        <dbReference type="ARBA" id="ARBA00022827"/>
    </source>
</evidence>
<evidence type="ECO:0000256" key="9">
    <source>
        <dbReference type="PIRSR" id="PIRSR000196-1"/>
    </source>
</evidence>
<evidence type="ECO:0000256" key="10">
    <source>
        <dbReference type="PIRSR" id="PIRSR000196-2"/>
    </source>
</evidence>
<evidence type="ECO:0000256" key="6">
    <source>
        <dbReference type="ARBA" id="ARBA00023002"/>
    </source>
</evidence>
<dbReference type="AlphaFoldDB" id="A0A926RVT3"/>
<keyword evidence="6" id="KW-0560">Oxidoreductase</keyword>
<feature type="binding site" evidence="10">
    <location>
        <begin position="186"/>
        <end position="188"/>
    </location>
    <ligand>
        <name>FAD</name>
        <dbReference type="ChEBI" id="CHEBI:57692"/>
    </ligand>
</feature>
<feature type="domain" description="Proline dehydrogenase" evidence="11">
    <location>
        <begin position="43"/>
        <end position="299"/>
    </location>
</feature>
<dbReference type="PANTHER" id="PTHR13914:SF0">
    <property type="entry name" value="PROLINE DEHYDROGENASE 1, MITOCHONDRIAL"/>
    <property type="match status" value="1"/>
</dbReference>
<feature type="binding site" evidence="10">
    <location>
        <position position="200"/>
    </location>
    <ligand>
        <name>FAD</name>
        <dbReference type="ChEBI" id="CHEBI:57692"/>
    </ligand>
</feature>
<gene>
    <name evidence="12" type="ORF">IC620_00075</name>
</gene>
<sequence length="306" mass="35028">MSLSRKLVLTVAGNRLITSLVSKYGMKLGASRFVAGETLGTALEGIKKINDQGLMVTLDHLGESVYKKKEATAATEAALKLFDAIHERKINSNVSVKLTQLGLDIDPTFCYENINRIVAKAKEYNNFVRIDMEDTPRLEITLDILNRLLDQHGHEHVGTVIQSYLYRSANDCKELAKRDVNLRIVKGAYKEPTEVAFPDKKDVDQNYIKLVQQHLSGGHYTAIATHDEALINDLKSWFDTQKIDKARYEFQMLYGVRSKLQKQLVEEGYRVRVYVPYGKDWYPYFTRRIAERPANALFVLKSFFQK</sequence>
<name>A0A926RVT3_9BACL</name>
<evidence type="ECO:0000256" key="1">
    <source>
        <dbReference type="ARBA" id="ARBA00004739"/>
    </source>
</evidence>
<feature type="binding site" evidence="9">
    <location>
        <position position="288"/>
    </location>
    <ligand>
        <name>substrate</name>
    </ligand>
</feature>
<dbReference type="PIRSF" id="PIRSF000196">
    <property type="entry name" value="Pro_dehydrog"/>
    <property type="match status" value="1"/>
</dbReference>
<comment type="cofactor">
    <cofactor evidence="10">
        <name>FAD</name>
        <dbReference type="ChEBI" id="CHEBI:57692"/>
    </cofactor>
    <text evidence="10">Binds 1 FAD per subunit.</text>
</comment>
<dbReference type="InterPro" id="IPR002872">
    <property type="entry name" value="Proline_DH_dom"/>
</dbReference>
<feature type="binding site" evidence="9">
    <location>
        <position position="97"/>
    </location>
    <ligand>
        <name>substrate</name>
    </ligand>
</feature>